<gene>
    <name evidence="1" type="ORF">FP483_14670</name>
</gene>
<sequence length="66" mass="8185">MTAEELYYDTKWRFENHFKTDDMKEQLIKHGHDYIKWLENKVNELEGNVKELEGELEELTCEDWEY</sequence>
<reference evidence="1" key="1">
    <citation type="submission" date="2019-07" db="EMBL/GenBank/DDBJ databases">
        <title>Comparative genomics of plasmid bearing Staphylococcus aureus strains isolated from various retail meats.</title>
        <authorList>
            <person name="Neyaz L."/>
            <person name="Karki A.B."/>
            <person name="Fakhr M.K."/>
        </authorList>
    </citation>
    <scope>NUCLEOTIDE SEQUENCE</scope>
    <source>
        <strain evidence="1">B6-55A</strain>
        <plasmid evidence="1">pSALNT106</plasmid>
    </source>
</reference>
<keyword evidence="1" id="KW-0614">Plasmid</keyword>
<evidence type="ECO:0000313" key="1">
    <source>
        <dbReference type="EMBL" id="QDS64589.1"/>
    </source>
</evidence>
<protein>
    <submittedName>
        <fullName evidence="1">Uncharacterized protein</fullName>
    </submittedName>
</protein>
<dbReference type="AlphaFoldDB" id="A0A517K4Q7"/>
<name>A0A517K4Q7_STAAU</name>
<geneLocation type="plasmid" evidence="1">
    <name>pSALNT106</name>
</geneLocation>
<proteinExistence type="predicted"/>
<accession>A0A517K4Q7</accession>
<dbReference type="RefSeq" id="WP_000123130.1">
    <property type="nucleotide sequence ID" value="NZ_CP011870.1"/>
</dbReference>
<organism evidence="1">
    <name type="scientific">Staphylococcus aureus</name>
    <dbReference type="NCBI Taxonomy" id="1280"/>
    <lineage>
        <taxon>Bacteria</taxon>
        <taxon>Bacillati</taxon>
        <taxon>Bacillota</taxon>
        <taxon>Bacilli</taxon>
        <taxon>Bacillales</taxon>
        <taxon>Staphylococcaceae</taxon>
        <taxon>Staphylococcus</taxon>
    </lineage>
</organism>
<dbReference type="EMBL" id="CP042125">
    <property type="protein sequence ID" value="QDS64589.1"/>
    <property type="molecule type" value="Genomic_DNA"/>
</dbReference>